<dbReference type="InterPro" id="IPR036271">
    <property type="entry name" value="Tet_transcr_reg_TetR-rel_C_sf"/>
</dbReference>
<dbReference type="Proteomes" id="UP001501442">
    <property type="component" value="Unassembled WGS sequence"/>
</dbReference>
<evidence type="ECO:0000256" key="2">
    <source>
        <dbReference type="PROSITE-ProRule" id="PRU00335"/>
    </source>
</evidence>
<gene>
    <name evidence="4" type="ORF">GCM10023196_055770</name>
</gene>
<evidence type="ECO:0000256" key="1">
    <source>
        <dbReference type="ARBA" id="ARBA00023125"/>
    </source>
</evidence>
<dbReference type="PANTHER" id="PTHR30055:SF200">
    <property type="entry name" value="HTH-TYPE TRANSCRIPTIONAL REPRESSOR BDCR"/>
    <property type="match status" value="1"/>
</dbReference>
<dbReference type="InterPro" id="IPR041583">
    <property type="entry name" value="TetR_C_31"/>
</dbReference>
<evidence type="ECO:0000313" key="4">
    <source>
        <dbReference type="EMBL" id="GAA4630432.1"/>
    </source>
</evidence>
<evidence type="ECO:0000259" key="3">
    <source>
        <dbReference type="PROSITE" id="PS50977"/>
    </source>
</evidence>
<evidence type="ECO:0000313" key="5">
    <source>
        <dbReference type="Proteomes" id="UP001501442"/>
    </source>
</evidence>
<sequence length="192" mass="20765">MASTTTTARRESPARRRVLDTARALFYGEGIHAVGIDRIIAEAGVAKATFYHHFPSKDDLVCAYLEEQLSSVRQLAVPRGATPEEKIVSVFEAIGEITCKPGFRGCAFINAAAEYPDPGHPVRRVVDTFRRWFRDTLRDLLIAAGHPDPERTALMLLALRDGLAVAGDLDDPANAGPAVRSAVARLIGTDAA</sequence>
<dbReference type="EMBL" id="BAABHK010000008">
    <property type="protein sequence ID" value="GAA4630432.1"/>
    <property type="molecule type" value="Genomic_DNA"/>
</dbReference>
<protein>
    <submittedName>
        <fullName evidence="4">TetR/AcrR family transcriptional regulator</fullName>
    </submittedName>
</protein>
<dbReference type="SUPFAM" id="SSF48498">
    <property type="entry name" value="Tetracyclin repressor-like, C-terminal domain"/>
    <property type="match status" value="1"/>
</dbReference>
<dbReference type="Pfam" id="PF17940">
    <property type="entry name" value="TetR_C_31"/>
    <property type="match status" value="1"/>
</dbReference>
<dbReference type="SUPFAM" id="SSF46689">
    <property type="entry name" value="Homeodomain-like"/>
    <property type="match status" value="1"/>
</dbReference>
<dbReference type="PRINTS" id="PR00455">
    <property type="entry name" value="HTHTETR"/>
</dbReference>
<keyword evidence="1 2" id="KW-0238">DNA-binding</keyword>
<organism evidence="4 5">
    <name type="scientific">Actinoallomurus vinaceus</name>
    <dbReference type="NCBI Taxonomy" id="1080074"/>
    <lineage>
        <taxon>Bacteria</taxon>
        <taxon>Bacillati</taxon>
        <taxon>Actinomycetota</taxon>
        <taxon>Actinomycetes</taxon>
        <taxon>Streptosporangiales</taxon>
        <taxon>Thermomonosporaceae</taxon>
        <taxon>Actinoallomurus</taxon>
    </lineage>
</organism>
<comment type="caution">
    <text evidence="4">The sequence shown here is derived from an EMBL/GenBank/DDBJ whole genome shotgun (WGS) entry which is preliminary data.</text>
</comment>
<feature type="DNA-binding region" description="H-T-H motif" evidence="2">
    <location>
        <begin position="35"/>
        <end position="54"/>
    </location>
</feature>
<accession>A0ABP8UET2</accession>
<dbReference type="PROSITE" id="PS50977">
    <property type="entry name" value="HTH_TETR_2"/>
    <property type="match status" value="1"/>
</dbReference>
<dbReference type="Pfam" id="PF00440">
    <property type="entry name" value="TetR_N"/>
    <property type="match status" value="1"/>
</dbReference>
<dbReference type="Gene3D" id="1.10.357.10">
    <property type="entry name" value="Tetracycline Repressor, domain 2"/>
    <property type="match status" value="1"/>
</dbReference>
<feature type="domain" description="HTH tetR-type" evidence="3">
    <location>
        <begin position="12"/>
        <end position="72"/>
    </location>
</feature>
<dbReference type="InterPro" id="IPR001647">
    <property type="entry name" value="HTH_TetR"/>
</dbReference>
<keyword evidence="5" id="KW-1185">Reference proteome</keyword>
<dbReference type="PANTHER" id="PTHR30055">
    <property type="entry name" value="HTH-TYPE TRANSCRIPTIONAL REGULATOR RUTR"/>
    <property type="match status" value="1"/>
</dbReference>
<dbReference type="InterPro" id="IPR050109">
    <property type="entry name" value="HTH-type_TetR-like_transc_reg"/>
</dbReference>
<dbReference type="RefSeq" id="WP_345434032.1">
    <property type="nucleotide sequence ID" value="NZ_BAABHK010000008.1"/>
</dbReference>
<proteinExistence type="predicted"/>
<name>A0ABP8UET2_9ACTN</name>
<reference evidence="5" key="1">
    <citation type="journal article" date="2019" name="Int. J. Syst. Evol. Microbiol.">
        <title>The Global Catalogue of Microorganisms (GCM) 10K type strain sequencing project: providing services to taxonomists for standard genome sequencing and annotation.</title>
        <authorList>
            <consortium name="The Broad Institute Genomics Platform"/>
            <consortium name="The Broad Institute Genome Sequencing Center for Infectious Disease"/>
            <person name="Wu L."/>
            <person name="Ma J."/>
        </authorList>
    </citation>
    <scope>NUCLEOTIDE SEQUENCE [LARGE SCALE GENOMIC DNA]</scope>
    <source>
        <strain evidence="5">JCM 17939</strain>
    </source>
</reference>
<dbReference type="InterPro" id="IPR009057">
    <property type="entry name" value="Homeodomain-like_sf"/>
</dbReference>